<evidence type="ECO:0000313" key="1">
    <source>
        <dbReference type="EMBL" id="MDQ0456591.1"/>
    </source>
</evidence>
<protein>
    <submittedName>
        <fullName evidence="1">Uncharacterized protein</fullName>
    </submittedName>
</protein>
<accession>A0ABU0IH76</accession>
<comment type="caution">
    <text evidence="1">The sequence shown here is derived from an EMBL/GenBank/DDBJ whole genome shotgun (WGS) entry which is preliminary data.</text>
</comment>
<evidence type="ECO:0000313" key="2">
    <source>
        <dbReference type="Proteomes" id="UP001235269"/>
    </source>
</evidence>
<sequence length="33" mass="3574">MNCPSKAARDVLSEKGGMVAKYRSLKESPLFGC</sequence>
<name>A0ABU0IH76_9HYPH</name>
<gene>
    <name evidence="1" type="ORF">QO005_002933</name>
</gene>
<proteinExistence type="predicted"/>
<dbReference type="EMBL" id="JAUSWH010000009">
    <property type="protein sequence ID" value="MDQ0456591.1"/>
    <property type="molecule type" value="Genomic_DNA"/>
</dbReference>
<reference evidence="1 2" key="1">
    <citation type="submission" date="2023-07" db="EMBL/GenBank/DDBJ databases">
        <title>Genomic Encyclopedia of Type Strains, Phase IV (KMG-IV): sequencing the most valuable type-strain genomes for metagenomic binning, comparative biology and taxonomic classification.</title>
        <authorList>
            <person name="Goeker M."/>
        </authorList>
    </citation>
    <scope>NUCLEOTIDE SEQUENCE [LARGE SCALE GENOMIC DNA]</scope>
    <source>
        <strain evidence="1 2">DSM 100301</strain>
    </source>
</reference>
<organism evidence="1 2">
    <name type="scientific">Rhizobium paknamense</name>
    <dbReference type="NCBI Taxonomy" id="1206817"/>
    <lineage>
        <taxon>Bacteria</taxon>
        <taxon>Pseudomonadati</taxon>
        <taxon>Pseudomonadota</taxon>
        <taxon>Alphaproteobacteria</taxon>
        <taxon>Hyphomicrobiales</taxon>
        <taxon>Rhizobiaceae</taxon>
        <taxon>Rhizobium/Agrobacterium group</taxon>
        <taxon>Rhizobium</taxon>
    </lineage>
</organism>
<dbReference type="Proteomes" id="UP001235269">
    <property type="component" value="Unassembled WGS sequence"/>
</dbReference>
<keyword evidence="2" id="KW-1185">Reference proteome</keyword>